<keyword evidence="4 6" id="KW-0067">ATP-binding</keyword>
<dbReference type="InterPro" id="IPR050166">
    <property type="entry name" value="ABC_transporter_ATP-bind"/>
</dbReference>
<dbReference type="PANTHER" id="PTHR42788:SF19">
    <property type="entry name" value="ALIPHATIC SULFONATES IMPORT ATP-BINDING PROTEIN SSUB 2"/>
    <property type="match status" value="1"/>
</dbReference>
<evidence type="ECO:0000256" key="4">
    <source>
        <dbReference type="ARBA" id="ARBA00022840"/>
    </source>
</evidence>
<dbReference type="OrthoDB" id="9802264at2"/>
<dbReference type="InterPro" id="IPR003439">
    <property type="entry name" value="ABC_transporter-like_ATP-bd"/>
</dbReference>
<dbReference type="EMBL" id="QKZQ01000006">
    <property type="protein sequence ID" value="PZX45683.1"/>
    <property type="molecule type" value="Genomic_DNA"/>
</dbReference>
<comment type="similarity">
    <text evidence="1">Belongs to the ABC transporter superfamily.</text>
</comment>
<dbReference type="GO" id="GO:0016887">
    <property type="term" value="F:ATP hydrolysis activity"/>
    <property type="evidence" value="ECO:0007669"/>
    <property type="project" value="InterPro"/>
</dbReference>
<dbReference type="SUPFAM" id="SSF52540">
    <property type="entry name" value="P-loop containing nucleoside triphosphate hydrolases"/>
    <property type="match status" value="1"/>
</dbReference>
<evidence type="ECO:0000256" key="3">
    <source>
        <dbReference type="ARBA" id="ARBA00022741"/>
    </source>
</evidence>
<dbReference type="AlphaFoldDB" id="A0A2W7QBZ3"/>
<evidence type="ECO:0000256" key="2">
    <source>
        <dbReference type="ARBA" id="ARBA00022448"/>
    </source>
</evidence>
<dbReference type="Pfam" id="PF00005">
    <property type="entry name" value="ABC_tran"/>
    <property type="match status" value="1"/>
</dbReference>
<accession>A0A2W7QBZ3</accession>
<evidence type="ECO:0000313" key="6">
    <source>
        <dbReference type="EMBL" id="PZX45683.1"/>
    </source>
</evidence>
<dbReference type="InterPro" id="IPR017871">
    <property type="entry name" value="ABC_transporter-like_CS"/>
</dbReference>
<dbReference type="InterPro" id="IPR003593">
    <property type="entry name" value="AAA+_ATPase"/>
</dbReference>
<dbReference type="InterPro" id="IPR027417">
    <property type="entry name" value="P-loop_NTPase"/>
</dbReference>
<protein>
    <submittedName>
        <fullName evidence="6">Putative hydroxymethylpyrimidine transport system ATP-binding protein</fullName>
    </submittedName>
</protein>
<sequence>MSTLRLSGDLWMGDAPLIRNLALEFPAARWSCLLGRSGVGKSTLARLIAGLPGPYRLEGELAGNGRALAGHVAMMAQDAQLLPWADCVQNVTIGARLRGARPDLARARALLAQVGLAGLEGRRPAALSGGQRQRVALARVLMEDCPIVVLDEPFSALDTVTRLAMQDLAAKLLQGRCVILITHDPLEAIRLSDHAYLLGPLGAESLALPASPTPRDFTAPETLAAQAQLLARLHSLGPVLCAG</sequence>
<dbReference type="RefSeq" id="WP_071469901.1">
    <property type="nucleotide sequence ID" value="NZ_MEHT01000018.1"/>
</dbReference>
<keyword evidence="3" id="KW-0547">Nucleotide-binding</keyword>
<comment type="caution">
    <text evidence="6">The sequence shown here is derived from an EMBL/GenBank/DDBJ whole genome shotgun (WGS) entry which is preliminary data.</text>
</comment>
<evidence type="ECO:0000313" key="7">
    <source>
        <dbReference type="Proteomes" id="UP000249364"/>
    </source>
</evidence>
<gene>
    <name evidence="6" type="ORF">LY56_01707</name>
</gene>
<proteinExistence type="inferred from homology"/>
<evidence type="ECO:0000256" key="1">
    <source>
        <dbReference type="ARBA" id="ARBA00005417"/>
    </source>
</evidence>
<evidence type="ECO:0000259" key="5">
    <source>
        <dbReference type="PROSITE" id="PS50893"/>
    </source>
</evidence>
<reference evidence="6 7" key="1">
    <citation type="submission" date="2018-06" db="EMBL/GenBank/DDBJ databases">
        <title>Genomic Encyclopedia of Archaeal and Bacterial Type Strains, Phase II (KMG-II): from individual species to whole genera.</title>
        <authorList>
            <person name="Goeker M."/>
        </authorList>
    </citation>
    <scope>NUCLEOTIDE SEQUENCE [LARGE SCALE GENOMIC DNA]</scope>
    <source>
        <strain evidence="6 7">DSM 13087</strain>
    </source>
</reference>
<dbReference type="STRING" id="121821.GCA_001870675_01118"/>
<dbReference type="Proteomes" id="UP000249364">
    <property type="component" value="Unassembled WGS sequence"/>
</dbReference>
<keyword evidence="7" id="KW-1185">Reference proteome</keyword>
<dbReference type="SMART" id="SM00382">
    <property type="entry name" value="AAA"/>
    <property type="match status" value="1"/>
</dbReference>
<dbReference type="PROSITE" id="PS00211">
    <property type="entry name" value="ABC_TRANSPORTER_1"/>
    <property type="match status" value="1"/>
</dbReference>
<feature type="domain" description="ABC transporter" evidence="5">
    <location>
        <begin position="1"/>
        <end position="225"/>
    </location>
</feature>
<keyword evidence="2" id="KW-0813">Transport</keyword>
<dbReference type="PANTHER" id="PTHR42788">
    <property type="entry name" value="TAURINE IMPORT ATP-BINDING PROTEIN-RELATED"/>
    <property type="match status" value="1"/>
</dbReference>
<dbReference type="Gene3D" id="3.40.50.300">
    <property type="entry name" value="P-loop containing nucleotide triphosphate hydrolases"/>
    <property type="match status" value="1"/>
</dbReference>
<dbReference type="GO" id="GO:0005524">
    <property type="term" value="F:ATP binding"/>
    <property type="evidence" value="ECO:0007669"/>
    <property type="project" value="UniProtKB-KW"/>
</dbReference>
<organism evidence="6 7">
    <name type="scientific">Roseinatronobacter thiooxidans</name>
    <dbReference type="NCBI Taxonomy" id="121821"/>
    <lineage>
        <taxon>Bacteria</taxon>
        <taxon>Pseudomonadati</taxon>
        <taxon>Pseudomonadota</taxon>
        <taxon>Alphaproteobacteria</taxon>
        <taxon>Rhodobacterales</taxon>
        <taxon>Paracoccaceae</taxon>
        <taxon>Roseinatronobacter</taxon>
    </lineage>
</organism>
<name>A0A2W7QBZ3_9RHOB</name>
<dbReference type="PROSITE" id="PS50893">
    <property type="entry name" value="ABC_TRANSPORTER_2"/>
    <property type="match status" value="1"/>
</dbReference>